<dbReference type="InterPro" id="IPR036291">
    <property type="entry name" value="NAD(P)-bd_dom_sf"/>
</dbReference>
<dbReference type="InterPro" id="IPR001252">
    <property type="entry name" value="Malate_DH_AS"/>
</dbReference>
<evidence type="ECO:0000256" key="7">
    <source>
        <dbReference type="ARBA" id="ARBA00048313"/>
    </source>
</evidence>
<dbReference type="Pfam" id="PF02866">
    <property type="entry name" value="Ldh_1_C"/>
    <property type="match status" value="1"/>
</dbReference>
<organism evidence="16 18">
    <name type="scientific">Legionella moravica</name>
    <dbReference type="NCBI Taxonomy" id="39962"/>
    <lineage>
        <taxon>Bacteria</taxon>
        <taxon>Pseudomonadati</taxon>
        <taxon>Pseudomonadota</taxon>
        <taxon>Gammaproteobacteria</taxon>
        <taxon>Legionellales</taxon>
        <taxon>Legionellaceae</taxon>
        <taxon>Legionella</taxon>
    </lineage>
</organism>
<dbReference type="PROSITE" id="PS00068">
    <property type="entry name" value="MDH"/>
    <property type="match status" value="1"/>
</dbReference>
<keyword evidence="4 8" id="KW-0816">Tricarboxylic acid cycle</keyword>
<evidence type="ECO:0000256" key="8">
    <source>
        <dbReference type="HAMAP-Rule" id="MF_01517"/>
    </source>
</evidence>
<evidence type="ECO:0000313" key="18">
    <source>
        <dbReference type="Proteomes" id="UP000254040"/>
    </source>
</evidence>
<comment type="similarity">
    <text evidence="2 8">Belongs to the LDH/MDH superfamily. MDH type 2 family.</text>
</comment>
<dbReference type="AlphaFoldDB" id="A0A378JSX1"/>
<evidence type="ECO:0000256" key="4">
    <source>
        <dbReference type="ARBA" id="ARBA00022532"/>
    </source>
</evidence>
<proteinExistence type="inferred from homology"/>
<evidence type="ECO:0000256" key="12">
    <source>
        <dbReference type="RuleBase" id="RU000422"/>
    </source>
</evidence>
<dbReference type="Gene3D" id="3.90.110.10">
    <property type="entry name" value="Lactate dehydrogenase/glycoside hydrolase, family 4, C-terminal"/>
    <property type="match status" value="1"/>
</dbReference>
<keyword evidence="17" id="KW-1185">Reference proteome</keyword>
<feature type="domain" description="Lactate/malate dehydrogenase C-terminal" evidence="14">
    <location>
        <begin position="157"/>
        <end position="324"/>
    </location>
</feature>
<gene>
    <name evidence="8 16" type="primary">mdh</name>
    <name evidence="15" type="ORF">Lmor_0251</name>
    <name evidence="16" type="ORF">NCTC12239_00671</name>
</gene>
<dbReference type="EMBL" id="UGOG01000001">
    <property type="protein sequence ID" value="STX61753.1"/>
    <property type="molecule type" value="Genomic_DNA"/>
</dbReference>
<dbReference type="InterPro" id="IPR001557">
    <property type="entry name" value="L-lactate/malate_DH"/>
</dbReference>
<dbReference type="EMBL" id="LNYN01000009">
    <property type="protein sequence ID" value="KTD38527.1"/>
    <property type="molecule type" value="Genomic_DNA"/>
</dbReference>
<protein>
    <recommendedName>
        <fullName evidence="3 8">Malate dehydrogenase</fullName>
        <ecNumber evidence="3 8">1.1.1.37</ecNumber>
    </recommendedName>
</protein>
<feature type="binding site" evidence="8 10">
    <location>
        <position position="163"/>
    </location>
    <ligand>
        <name>substrate</name>
    </ligand>
</feature>
<evidence type="ECO:0000256" key="6">
    <source>
        <dbReference type="ARBA" id="ARBA00023027"/>
    </source>
</evidence>
<dbReference type="NCBIfam" id="TIGR01759">
    <property type="entry name" value="MalateDH-SF1"/>
    <property type="match status" value="1"/>
</dbReference>
<dbReference type="InterPro" id="IPR010945">
    <property type="entry name" value="Malate_DH_type2"/>
</dbReference>
<dbReference type="Proteomes" id="UP000054985">
    <property type="component" value="Unassembled WGS sequence"/>
</dbReference>
<feature type="binding site" evidence="8">
    <location>
        <position position="113"/>
    </location>
    <ligand>
        <name>NAD(+)</name>
        <dbReference type="ChEBI" id="CHEBI:57540"/>
    </ligand>
</feature>
<reference evidence="16 18" key="2">
    <citation type="submission" date="2018-06" db="EMBL/GenBank/DDBJ databases">
        <authorList>
            <consortium name="Pathogen Informatics"/>
            <person name="Doyle S."/>
        </authorList>
    </citation>
    <scope>NUCLEOTIDE SEQUENCE [LARGE SCALE GENOMIC DNA]</scope>
    <source>
        <strain evidence="16 18">NCTC12239</strain>
    </source>
</reference>
<evidence type="ECO:0000259" key="14">
    <source>
        <dbReference type="Pfam" id="PF02866"/>
    </source>
</evidence>
<dbReference type="SUPFAM" id="SSF56327">
    <property type="entry name" value="LDH C-terminal domain-like"/>
    <property type="match status" value="1"/>
</dbReference>
<comment type="function">
    <text evidence="1 8">Catalyzes the reversible oxidation of malate to oxaloacetate.</text>
</comment>
<dbReference type="PANTHER" id="PTHR23382">
    <property type="entry name" value="MALATE DEHYDROGENASE"/>
    <property type="match status" value="1"/>
</dbReference>
<evidence type="ECO:0000259" key="13">
    <source>
        <dbReference type="Pfam" id="PF00056"/>
    </source>
</evidence>
<evidence type="ECO:0000313" key="15">
    <source>
        <dbReference type="EMBL" id="KTD38527.1"/>
    </source>
</evidence>
<feature type="binding site" evidence="8 10">
    <location>
        <position position="93"/>
    </location>
    <ligand>
        <name>substrate</name>
    </ligand>
</feature>
<dbReference type="FunFam" id="3.90.110.10:FF:000002">
    <property type="entry name" value="Malate dehydrogenase"/>
    <property type="match status" value="1"/>
</dbReference>
<dbReference type="NCBIfam" id="NF003916">
    <property type="entry name" value="PRK05442.1"/>
    <property type="match status" value="1"/>
</dbReference>
<dbReference type="CDD" id="cd01338">
    <property type="entry name" value="MDH_chloroplast-like"/>
    <property type="match status" value="1"/>
</dbReference>
<dbReference type="GO" id="GO:0006108">
    <property type="term" value="P:malate metabolic process"/>
    <property type="evidence" value="ECO:0007669"/>
    <property type="project" value="InterPro"/>
</dbReference>
<feature type="binding site" evidence="8 10">
    <location>
        <position position="99"/>
    </location>
    <ligand>
        <name>substrate</name>
    </ligand>
</feature>
<keyword evidence="5 8" id="KW-0560">Oxidoreductase</keyword>
<dbReference type="EC" id="1.1.1.37" evidence="3 8"/>
<accession>A0A378JSX1</accession>
<feature type="domain" description="Lactate/malate dehydrogenase N-terminal" evidence="13">
    <location>
        <begin position="6"/>
        <end position="150"/>
    </location>
</feature>
<name>A0A378JSX1_9GAMM</name>
<evidence type="ECO:0000256" key="2">
    <source>
        <dbReference type="ARBA" id="ARBA00009613"/>
    </source>
</evidence>
<dbReference type="GO" id="GO:0030060">
    <property type="term" value="F:L-malate dehydrogenase (NAD+) activity"/>
    <property type="evidence" value="ECO:0007669"/>
    <property type="project" value="UniProtKB-UniRule"/>
</dbReference>
<dbReference type="OrthoDB" id="9802969at2"/>
<feature type="active site" description="Proton acceptor" evidence="8 9">
    <location>
        <position position="188"/>
    </location>
</feature>
<dbReference type="InterPro" id="IPR001236">
    <property type="entry name" value="Lactate/malate_DH_N"/>
</dbReference>
<dbReference type="InterPro" id="IPR022383">
    <property type="entry name" value="Lactate/malate_DH_C"/>
</dbReference>
<evidence type="ECO:0000256" key="5">
    <source>
        <dbReference type="ARBA" id="ARBA00023002"/>
    </source>
</evidence>
<dbReference type="InterPro" id="IPR015955">
    <property type="entry name" value="Lactate_DH/Glyco_Ohase_4_C"/>
</dbReference>
<evidence type="ECO:0000256" key="10">
    <source>
        <dbReference type="PIRSR" id="PIRSR000102-2"/>
    </source>
</evidence>
<dbReference type="HAMAP" id="MF_01517">
    <property type="entry name" value="Malate_dehydrog_2"/>
    <property type="match status" value="1"/>
</dbReference>
<dbReference type="Gene3D" id="3.40.50.720">
    <property type="entry name" value="NAD(P)-binding Rossmann-like Domain"/>
    <property type="match status" value="1"/>
</dbReference>
<reference evidence="15 17" key="1">
    <citation type="submission" date="2015-11" db="EMBL/GenBank/DDBJ databases">
        <title>Genomic analysis of 38 Legionella species identifies large and diverse effector repertoires.</title>
        <authorList>
            <person name="Burstein D."/>
            <person name="Amaro F."/>
            <person name="Zusman T."/>
            <person name="Lifshitz Z."/>
            <person name="Cohen O."/>
            <person name="Gilbert J.A."/>
            <person name="Pupko T."/>
            <person name="Shuman H.A."/>
            <person name="Segal G."/>
        </authorList>
    </citation>
    <scope>NUCLEOTIDE SEQUENCE [LARGE SCALE GENOMIC DNA]</scope>
    <source>
        <strain evidence="15 17">ATCC 43877</strain>
    </source>
</reference>
<feature type="binding site" evidence="8 11">
    <location>
        <begin position="130"/>
        <end position="132"/>
    </location>
    <ligand>
        <name>NAD(+)</name>
        <dbReference type="ChEBI" id="CHEBI:57540"/>
    </ligand>
</feature>
<feature type="binding site" evidence="8 11">
    <location>
        <begin position="12"/>
        <end position="18"/>
    </location>
    <ligand>
        <name>NAD(+)</name>
        <dbReference type="ChEBI" id="CHEBI:57540"/>
    </ligand>
</feature>
<dbReference type="STRING" id="39962.Lmor_0251"/>
<comment type="catalytic activity">
    <reaction evidence="7 8 12">
        <text>(S)-malate + NAD(+) = oxaloacetate + NADH + H(+)</text>
        <dbReference type="Rhea" id="RHEA:21432"/>
        <dbReference type="ChEBI" id="CHEBI:15378"/>
        <dbReference type="ChEBI" id="CHEBI:15589"/>
        <dbReference type="ChEBI" id="CHEBI:16452"/>
        <dbReference type="ChEBI" id="CHEBI:57540"/>
        <dbReference type="ChEBI" id="CHEBI:57945"/>
        <dbReference type="EC" id="1.1.1.37"/>
    </reaction>
</comment>
<evidence type="ECO:0000256" key="11">
    <source>
        <dbReference type="PIRSR" id="PIRSR000102-3"/>
    </source>
</evidence>
<evidence type="ECO:0000256" key="9">
    <source>
        <dbReference type="PIRSR" id="PIRSR000102-1"/>
    </source>
</evidence>
<feature type="binding site" evidence="8 10">
    <location>
        <position position="132"/>
    </location>
    <ligand>
        <name>substrate</name>
    </ligand>
</feature>
<dbReference type="RefSeq" id="WP_028384334.1">
    <property type="nucleotide sequence ID" value="NZ_CAAAJG010000055.1"/>
</dbReference>
<evidence type="ECO:0000256" key="3">
    <source>
        <dbReference type="ARBA" id="ARBA00012995"/>
    </source>
</evidence>
<keyword evidence="6 8" id="KW-0520">NAD</keyword>
<feature type="binding site" evidence="8 11">
    <location>
        <position position="106"/>
    </location>
    <ligand>
        <name>NAD(+)</name>
        <dbReference type="ChEBI" id="CHEBI:57540"/>
    </ligand>
</feature>
<evidence type="ECO:0000313" key="17">
    <source>
        <dbReference type="Proteomes" id="UP000054985"/>
    </source>
</evidence>
<evidence type="ECO:0000256" key="1">
    <source>
        <dbReference type="ARBA" id="ARBA00003966"/>
    </source>
</evidence>
<dbReference type="GO" id="GO:0006099">
    <property type="term" value="P:tricarboxylic acid cycle"/>
    <property type="evidence" value="ECO:0007669"/>
    <property type="project" value="UniProtKB-UniRule"/>
</dbReference>
<dbReference type="Proteomes" id="UP000254040">
    <property type="component" value="Unassembled WGS sequence"/>
</dbReference>
<dbReference type="FunFam" id="3.40.50.720:FF:000010">
    <property type="entry name" value="Malate dehydrogenase"/>
    <property type="match status" value="1"/>
</dbReference>
<sequence>MSKKRVRVAVTGAAGQIGYALLFRIASGQMFGADTEVELNLLELEAALPSLEGVAMELDDCAFPLLKRIVCTSDLNTAMDGINWGLLVGSVPRKQGMERSDLLQINGGIFTKQGKAINDYASDDVRVFVVGNPCNTNCLIAMHHAKDIPNDRFFAMTTLDELRARTQLAKKAGVDVTAVTEMTVWGNHSATQYPDFYNAKINGVSAAKVINDESWLKDTFVPMVQQRGAAVIKARGSSSAASAANGVVVGVNHLVTDTPAGESFSVSRRSQGEYGVDEGLIFSVPCRREKGELIVIDNLQLNDYGQEKFNITLNELRQERDTVKSLGLLD</sequence>
<dbReference type="Pfam" id="PF00056">
    <property type="entry name" value="Ldh_1_N"/>
    <property type="match status" value="1"/>
</dbReference>
<evidence type="ECO:0000313" key="16">
    <source>
        <dbReference type="EMBL" id="STX61753.1"/>
    </source>
</evidence>
<dbReference type="SUPFAM" id="SSF51735">
    <property type="entry name" value="NAD(P)-binding Rossmann-fold domains"/>
    <property type="match status" value="1"/>
</dbReference>
<dbReference type="PIRSF" id="PIRSF000102">
    <property type="entry name" value="Lac_mal_DH"/>
    <property type="match status" value="1"/>
</dbReference>